<dbReference type="Pfam" id="PF00534">
    <property type="entry name" value="Glycos_transf_1"/>
    <property type="match status" value="1"/>
</dbReference>
<dbReference type="CDD" id="cd03801">
    <property type="entry name" value="GT4_PimA-like"/>
    <property type="match status" value="1"/>
</dbReference>
<keyword evidence="6" id="KW-1185">Reference proteome</keyword>
<evidence type="ECO:0000259" key="4">
    <source>
        <dbReference type="Pfam" id="PF13439"/>
    </source>
</evidence>
<evidence type="ECO:0000313" key="6">
    <source>
        <dbReference type="Proteomes" id="UP000587211"/>
    </source>
</evidence>
<keyword evidence="1" id="KW-0328">Glycosyltransferase</keyword>
<proteinExistence type="predicted"/>
<organism evidence="5 6">
    <name type="scientific">Aeromicrobium tamlense</name>
    <dbReference type="NCBI Taxonomy" id="375541"/>
    <lineage>
        <taxon>Bacteria</taxon>
        <taxon>Bacillati</taxon>
        <taxon>Actinomycetota</taxon>
        <taxon>Actinomycetes</taxon>
        <taxon>Propionibacteriales</taxon>
        <taxon>Nocardioidaceae</taxon>
        <taxon>Aeromicrobium</taxon>
    </lineage>
</organism>
<evidence type="ECO:0000256" key="2">
    <source>
        <dbReference type="ARBA" id="ARBA00022679"/>
    </source>
</evidence>
<protein>
    <submittedName>
        <fullName evidence="5">Glycosyltransferase involved in cell wall biosynthesis</fullName>
    </submittedName>
</protein>
<feature type="domain" description="Glycosyl transferase family 1" evidence="3">
    <location>
        <begin position="308"/>
        <end position="463"/>
    </location>
</feature>
<evidence type="ECO:0000313" key="5">
    <source>
        <dbReference type="EMBL" id="NYI39116.1"/>
    </source>
</evidence>
<dbReference type="Proteomes" id="UP000587211">
    <property type="component" value="Unassembled WGS sequence"/>
</dbReference>
<feature type="domain" description="Glycosyltransferase subfamily 4-like N-terminal" evidence="4">
    <location>
        <begin position="185"/>
        <end position="289"/>
    </location>
</feature>
<dbReference type="SUPFAM" id="SSF53756">
    <property type="entry name" value="UDP-Glycosyltransferase/glycogen phosphorylase"/>
    <property type="match status" value="1"/>
</dbReference>
<dbReference type="PANTHER" id="PTHR12526:SF600">
    <property type="entry name" value="GLYCOSYL TRANSFERASE GROUP 1"/>
    <property type="match status" value="1"/>
</dbReference>
<comment type="caution">
    <text evidence="5">The sequence shown here is derived from an EMBL/GenBank/DDBJ whole genome shotgun (WGS) entry which is preliminary data.</text>
</comment>
<dbReference type="Gene3D" id="3.40.50.2000">
    <property type="entry name" value="Glycogen Phosphorylase B"/>
    <property type="match status" value="2"/>
</dbReference>
<dbReference type="Pfam" id="PF13439">
    <property type="entry name" value="Glyco_transf_4"/>
    <property type="match status" value="1"/>
</dbReference>
<evidence type="ECO:0000256" key="1">
    <source>
        <dbReference type="ARBA" id="ARBA00022676"/>
    </source>
</evidence>
<dbReference type="PANTHER" id="PTHR12526">
    <property type="entry name" value="GLYCOSYLTRANSFERASE"/>
    <property type="match status" value="1"/>
</dbReference>
<dbReference type="InterPro" id="IPR028098">
    <property type="entry name" value="Glyco_trans_4-like_N"/>
</dbReference>
<sequence length="504" mass="56629">MSGQPNKVVMLVDNDVRRDSRVQKQARSMAERGWEVTLLGINRTEDVIPPWKVGDATVELVDYRPERIERAHLARSPRWRDPLAYRTGARANQLFGWCEAQARVLEDRRRSASGPGRVVLSARIAANRALASWRGFRRERTIEVRRKRHRMHGLVDRLSTAAWMKVLGTKSWNHLDPNIESWDEAFAPAIDRLRPDLIHANDFRMLFVAARATFRARAAGRDVKLVWDAHEFMPGVEHATAHPRWIPSLQQLEAEHAQYADAVLTVSDPIADLLQEHHGLPERPTIVLNTPIVQDPPPEAPSVRARCGLADEVPLIVYSGYVDPNRGVGVVIESLGHLPDLHVALVVGQPDSPVVLGLQERAAELGAAERLHILPYVPVEQIVPYLSSATLGVHSLIHMMNHEISLATKFYEYSQARLPIVGSDVRFMAETIRRTGQGEVFRVGDVDDFVRAVRAVLADRERYVAAYDQPGLLDAWTWEHQADAMHEVYRDLVGFDPAVIGATA</sequence>
<dbReference type="InterPro" id="IPR001296">
    <property type="entry name" value="Glyco_trans_1"/>
</dbReference>
<name>A0ABX2SJN1_9ACTN</name>
<dbReference type="RefSeq" id="WP_218845898.1">
    <property type="nucleotide sequence ID" value="NZ_BAAAMP010000002.1"/>
</dbReference>
<reference evidence="5 6" key="1">
    <citation type="submission" date="2020-07" db="EMBL/GenBank/DDBJ databases">
        <title>Sequencing the genomes of 1000 actinobacteria strains.</title>
        <authorList>
            <person name="Klenk H.-P."/>
        </authorList>
    </citation>
    <scope>NUCLEOTIDE SEQUENCE [LARGE SCALE GENOMIC DNA]</scope>
    <source>
        <strain evidence="5 6">DSM 19087</strain>
    </source>
</reference>
<gene>
    <name evidence="5" type="ORF">BJ975_002491</name>
</gene>
<accession>A0ABX2SJN1</accession>
<dbReference type="EMBL" id="JACBZN010000001">
    <property type="protein sequence ID" value="NYI39116.1"/>
    <property type="molecule type" value="Genomic_DNA"/>
</dbReference>
<keyword evidence="2" id="KW-0808">Transferase</keyword>
<evidence type="ECO:0000259" key="3">
    <source>
        <dbReference type="Pfam" id="PF00534"/>
    </source>
</evidence>